<proteinExistence type="predicted"/>
<evidence type="ECO:0000313" key="3">
    <source>
        <dbReference type="Proteomes" id="UP000283585"/>
    </source>
</evidence>
<dbReference type="EMBL" id="QRSS01000005">
    <property type="protein sequence ID" value="RGQ05954.1"/>
    <property type="molecule type" value="Genomic_DNA"/>
</dbReference>
<name>A0A411ZT03_9FIRM</name>
<accession>A0A411ZT03</accession>
<dbReference type="AlphaFoldDB" id="A0A411ZT03"/>
<comment type="caution">
    <text evidence="1">The sequence shown here is derived from an EMBL/GenBank/DDBJ whole genome shotgun (WGS) entry which is preliminary data.</text>
</comment>
<evidence type="ECO:0000313" key="4">
    <source>
        <dbReference type="Proteomes" id="UP000285839"/>
    </source>
</evidence>
<protein>
    <submittedName>
        <fullName evidence="1">Uncharacterized protein</fullName>
    </submittedName>
</protein>
<evidence type="ECO:0000313" key="2">
    <source>
        <dbReference type="EMBL" id="RGR50681.1"/>
    </source>
</evidence>
<dbReference type="EMBL" id="QRUH01000002">
    <property type="protein sequence ID" value="RGR50681.1"/>
    <property type="molecule type" value="Genomic_DNA"/>
</dbReference>
<gene>
    <name evidence="2" type="ORF">DWY46_04655</name>
    <name evidence="1" type="ORF">DWZ12_05660</name>
</gene>
<sequence>MKWMGINTKYGSHMPISELLQVVAEIEDLSGLSIYDIFMYFKERYTLQEQPVRKQFYDIGEHIL</sequence>
<dbReference type="Proteomes" id="UP000285839">
    <property type="component" value="Unassembled WGS sequence"/>
</dbReference>
<evidence type="ECO:0000313" key="1">
    <source>
        <dbReference type="EMBL" id="RGQ05954.1"/>
    </source>
</evidence>
<dbReference type="RefSeq" id="WP_118031194.1">
    <property type="nucleotide sequence ID" value="NZ_QRUH01000002.1"/>
</dbReference>
<reference evidence="3 4" key="1">
    <citation type="submission" date="2018-08" db="EMBL/GenBank/DDBJ databases">
        <title>A genome reference for cultivated species of the human gut microbiota.</title>
        <authorList>
            <person name="Zou Y."/>
            <person name="Xue W."/>
            <person name="Luo G."/>
        </authorList>
    </citation>
    <scope>NUCLEOTIDE SEQUENCE [LARGE SCALE GENOMIC DNA]</scope>
    <source>
        <strain evidence="2 4">AF25-21</strain>
        <strain evidence="1 3">AF29-2BH</strain>
    </source>
</reference>
<organism evidence="1 3">
    <name type="scientific">Blautia obeum</name>
    <dbReference type="NCBI Taxonomy" id="40520"/>
    <lineage>
        <taxon>Bacteria</taxon>
        <taxon>Bacillati</taxon>
        <taxon>Bacillota</taxon>
        <taxon>Clostridia</taxon>
        <taxon>Lachnospirales</taxon>
        <taxon>Lachnospiraceae</taxon>
        <taxon>Blautia</taxon>
    </lineage>
</organism>
<dbReference type="Proteomes" id="UP000283585">
    <property type="component" value="Unassembled WGS sequence"/>
</dbReference>